<dbReference type="Proteomes" id="UP000192257">
    <property type="component" value="Unassembled WGS sequence"/>
</dbReference>
<evidence type="ECO:0000313" key="1">
    <source>
        <dbReference type="EMBL" id="ORC87463.1"/>
    </source>
</evidence>
<sequence length="135" mass="15119">MVSKTRRQRQRRTAVLAENGGVLPPVVPAERKSVHLKRTRPKMKGKMKIRLGHESPVDVYEGFDERRGVLWRCPNCTKECRVVGFCVDCASGTKSRTHTGVLMSRHSTAKKALSSGTGTVKKTMKLKLKKKSKSK</sequence>
<name>A0A1X0NSL1_9TRYP</name>
<dbReference type="EMBL" id="NBCO01000022">
    <property type="protein sequence ID" value="ORC87463.1"/>
    <property type="molecule type" value="Genomic_DNA"/>
</dbReference>
<dbReference type="OrthoDB" id="277341at2759"/>
<organism evidence="1 2">
    <name type="scientific">Trypanosoma theileri</name>
    <dbReference type="NCBI Taxonomy" id="67003"/>
    <lineage>
        <taxon>Eukaryota</taxon>
        <taxon>Discoba</taxon>
        <taxon>Euglenozoa</taxon>
        <taxon>Kinetoplastea</taxon>
        <taxon>Metakinetoplastina</taxon>
        <taxon>Trypanosomatida</taxon>
        <taxon>Trypanosomatidae</taxon>
        <taxon>Trypanosoma</taxon>
    </lineage>
</organism>
<gene>
    <name evidence="1" type="ORF">TM35_000222620</name>
</gene>
<dbReference type="GeneID" id="39987089"/>
<dbReference type="RefSeq" id="XP_028881529.1">
    <property type="nucleotide sequence ID" value="XM_029027309.1"/>
</dbReference>
<protein>
    <submittedName>
        <fullName evidence="1">Uncharacterized protein</fullName>
    </submittedName>
</protein>
<accession>A0A1X0NSL1</accession>
<proteinExistence type="predicted"/>
<keyword evidence="2" id="KW-1185">Reference proteome</keyword>
<reference evidence="1 2" key="1">
    <citation type="submission" date="2017-03" db="EMBL/GenBank/DDBJ databases">
        <title>An alternative strategy for trypanosome survival in the mammalian bloodstream revealed through genome and transcriptome analysis of the ubiquitous bovine parasite Trypanosoma (Megatrypanum) theileri.</title>
        <authorList>
            <person name="Kelly S."/>
            <person name="Ivens A."/>
            <person name="Mott A."/>
            <person name="O'Neill E."/>
            <person name="Emms D."/>
            <person name="Macleod O."/>
            <person name="Voorheis P."/>
            <person name="Matthews J."/>
            <person name="Matthews K."/>
            <person name="Carrington M."/>
        </authorList>
    </citation>
    <scope>NUCLEOTIDE SEQUENCE [LARGE SCALE GENOMIC DNA]</scope>
    <source>
        <strain evidence="1">Edinburgh</strain>
    </source>
</reference>
<dbReference type="VEuPathDB" id="TriTrypDB:TM35_000222620"/>
<dbReference type="AlphaFoldDB" id="A0A1X0NSL1"/>
<evidence type="ECO:0000313" key="2">
    <source>
        <dbReference type="Proteomes" id="UP000192257"/>
    </source>
</evidence>
<comment type="caution">
    <text evidence="1">The sequence shown here is derived from an EMBL/GenBank/DDBJ whole genome shotgun (WGS) entry which is preliminary data.</text>
</comment>